<reference evidence="1 2" key="1">
    <citation type="journal article" date="2019" name="Commun. Biol.">
        <title>The bagworm genome reveals a unique fibroin gene that provides high tensile strength.</title>
        <authorList>
            <person name="Kono N."/>
            <person name="Nakamura H."/>
            <person name="Ohtoshi R."/>
            <person name="Tomita M."/>
            <person name="Numata K."/>
            <person name="Arakawa K."/>
        </authorList>
    </citation>
    <scope>NUCLEOTIDE SEQUENCE [LARGE SCALE GENOMIC DNA]</scope>
</reference>
<evidence type="ECO:0000313" key="1">
    <source>
        <dbReference type="EMBL" id="GBP13595.1"/>
    </source>
</evidence>
<protein>
    <submittedName>
        <fullName evidence="1">Uncharacterized protein</fullName>
    </submittedName>
</protein>
<gene>
    <name evidence="1" type="ORF">EVAR_6936_1</name>
</gene>
<name>A0A4C1THJ3_EUMVA</name>
<dbReference type="Proteomes" id="UP000299102">
    <property type="component" value="Unassembled WGS sequence"/>
</dbReference>
<dbReference type="AlphaFoldDB" id="A0A4C1THJ3"/>
<accession>A0A4C1THJ3</accession>
<organism evidence="1 2">
    <name type="scientific">Eumeta variegata</name>
    <name type="common">Bagworm moth</name>
    <name type="synonym">Eumeta japonica</name>
    <dbReference type="NCBI Taxonomy" id="151549"/>
    <lineage>
        <taxon>Eukaryota</taxon>
        <taxon>Metazoa</taxon>
        <taxon>Ecdysozoa</taxon>
        <taxon>Arthropoda</taxon>
        <taxon>Hexapoda</taxon>
        <taxon>Insecta</taxon>
        <taxon>Pterygota</taxon>
        <taxon>Neoptera</taxon>
        <taxon>Endopterygota</taxon>
        <taxon>Lepidoptera</taxon>
        <taxon>Glossata</taxon>
        <taxon>Ditrysia</taxon>
        <taxon>Tineoidea</taxon>
        <taxon>Psychidae</taxon>
        <taxon>Oiketicinae</taxon>
        <taxon>Eumeta</taxon>
    </lineage>
</organism>
<proteinExistence type="predicted"/>
<evidence type="ECO:0000313" key="2">
    <source>
        <dbReference type="Proteomes" id="UP000299102"/>
    </source>
</evidence>
<comment type="caution">
    <text evidence="1">The sequence shown here is derived from an EMBL/GenBank/DDBJ whole genome shotgun (WGS) entry which is preliminary data.</text>
</comment>
<dbReference type="EMBL" id="BGZK01000058">
    <property type="protein sequence ID" value="GBP13595.1"/>
    <property type="molecule type" value="Genomic_DNA"/>
</dbReference>
<keyword evidence="2" id="KW-1185">Reference proteome</keyword>
<sequence>MDTAVVEYFDSISGNDWRGVPRLWKIRLQKCTEVVDDHFDHIDRILWEGKPLRNVTRYGASLSGVPFSHAYISGGQAHSLSL</sequence>